<dbReference type="InterPro" id="IPR032672">
    <property type="entry name" value="TmcA/NAT10/Kre33"/>
</dbReference>
<keyword evidence="4" id="KW-0067">ATP-binding</keyword>
<evidence type="ECO:0000313" key="7">
    <source>
        <dbReference type="EMBL" id="AXR05824.1"/>
    </source>
</evidence>
<evidence type="ECO:0000259" key="6">
    <source>
        <dbReference type="PROSITE" id="PS51186"/>
    </source>
</evidence>
<evidence type="ECO:0000256" key="2">
    <source>
        <dbReference type="ARBA" id="ARBA00022694"/>
    </source>
</evidence>
<reference evidence="7 8" key="1">
    <citation type="submission" date="2018-08" db="EMBL/GenBank/DDBJ databases">
        <title>Salinimonas sediminis sp. nov., a piezophilic bacterium isolated from a deep-sea sediment sample from the New Britain Trench.</title>
        <authorList>
            <person name="Cao J."/>
        </authorList>
    </citation>
    <scope>NUCLEOTIDE SEQUENCE [LARGE SCALE GENOMIC DNA]</scope>
    <source>
        <strain evidence="7 8">N102</strain>
    </source>
</reference>
<dbReference type="RefSeq" id="WP_117315820.1">
    <property type="nucleotide sequence ID" value="NZ_CP031769.1"/>
</dbReference>
<evidence type="ECO:0000313" key="8">
    <source>
        <dbReference type="Proteomes" id="UP000262073"/>
    </source>
</evidence>
<dbReference type="GO" id="GO:0002101">
    <property type="term" value="P:tRNA wobble cytosine modification"/>
    <property type="evidence" value="ECO:0007669"/>
    <property type="project" value="TreeGrafter"/>
</dbReference>
<keyword evidence="8" id="KW-1185">Reference proteome</keyword>
<keyword evidence="1 7" id="KW-0808">Transferase</keyword>
<dbReference type="SUPFAM" id="SSF52540">
    <property type="entry name" value="P-loop containing nucleoside triphosphate hydrolases"/>
    <property type="match status" value="1"/>
</dbReference>
<dbReference type="InterPro" id="IPR000182">
    <property type="entry name" value="GNAT_dom"/>
</dbReference>
<dbReference type="Pfam" id="PF05127">
    <property type="entry name" value="NAT10_TcmA_helicase"/>
    <property type="match status" value="1"/>
</dbReference>
<dbReference type="OrthoDB" id="5578851at2"/>
<protein>
    <submittedName>
        <fullName evidence="7">tRNA(Met) cytidine acetyltransferase</fullName>
    </submittedName>
</protein>
<organism evidence="7 8">
    <name type="scientific">Salinimonas sediminis</name>
    <dbReference type="NCBI Taxonomy" id="2303538"/>
    <lineage>
        <taxon>Bacteria</taxon>
        <taxon>Pseudomonadati</taxon>
        <taxon>Pseudomonadota</taxon>
        <taxon>Gammaproteobacteria</taxon>
        <taxon>Alteromonadales</taxon>
        <taxon>Alteromonadaceae</taxon>
        <taxon>Alteromonas/Salinimonas group</taxon>
        <taxon>Salinimonas</taxon>
    </lineage>
</organism>
<dbReference type="AlphaFoldDB" id="A0A346NJW7"/>
<dbReference type="Proteomes" id="UP000262073">
    <property type="component" value="Chromosome"/>
</dbReference>
<accession>A0A346NJW7</accession>
<dbReference type="InterPro" id="IPR027417">
    <property type="entry name" value="P-loop_NTPase"/>
</dbReference>
<evidence type="ECO:0000256" key="3">
    <source>
        <dbReference type="ARBA" id="ARBA00022741"/>
    </source>
</evidence>
<dbReference type="InterPro" id="IPR016181">
    <property type="entry name" value="Acyl_CoA_acyltransferase"/>
</dbReference>
<evidence type="ECO:0000256" key="4">
    <source>
        <dbReference type="ARBA" id="ARBA00022840"/>
    </source>
</evidence>
<dbReference type="CDD" id="cd04301">
    <property type="entry name" value="NAT_SF"/>
    <property type="match status" value="1"/>
</dbReference>
<keyword evidence="5" id="KW-0012">Acyltransferase</keyword>
<dbReference type="InterPro" id="IPR013562">
    <property type="entry name" value="TmcA/NAT10_N"/>
</dbReference>
<dbReference type="KEGG" id="salm:D0Y50_05195"/>
<feature type="domain" description="N-acetyltransferase" evidence="6">
    <location>
        <begin position="381"/>
        <end position="579"/>
    </location>
</feature>
<dbReference type="PANTHER" id="PTHR10925">
    <property type="entry name" value="N-ACETYLTRANSFERASE 10"/>
    <property type="match status" value="1"/>
</dbReference>
<dbReference type="InterPro" id="IPR007807">
    <property type="entry name" value="TcmA/NAT10_helicase"/>
</dbReference>
<dbReference type="Pfam" id="PF08351">
    <property type="entry name" value="TmcA_N"/>
    <property type="match status" value="1"/>
</dbReference>
<dbReference type="GO" id="GO:0005524">
    <property type="term" value="F:ATP binding"/>
    <property type="evidence" value="ECO:0007669"/>
    <property type="project" value="UniProtKB-KW"/>
</dbReference>
<dbReference type="GO" id="GO:0000049">
    <property type="term" value="F:tRNA binding"/>
    <property type="evidence" value="ECO:0007669"/>
    <property type="project" value="TreeGrafter"/>
</dbReference>
<keyword evidence="3" id="KW-0547">Nucleotide-binding</keyword>
<evidence type="ECO:0000256" key="5">
    <source>
        <dbReference type="ARBA" id="ARBA00023315"/>
    </source>
</evidence>
<dbReference type="PROSITE" id="PS51186">
    <property type="entry name" value="GNAT"/>
    <property type="match status" value="1"/>
</dbReference>
<gene>
    <name evidence="7" type="ORF">D0Y50_05195</name>
</gene>
<dbReference type="Gene3D" id="3.40.50.300">
    <property type="entry name" value="P-loop containing nucleotide triphosphate hydrolases"/>
    <property type="match status" value="1"/>
</dbReference>
<dbReference type="GO" id="GO:1904812">
    <property type="term" value="P:rRNA acetylation involved in maturation of SSU-rRNA"/>
    <property type="evidence" value="ECO:0007669"/>
    <property type="project" value="TreeGrafter"/>
</dbReference>
<sequence length="696" mass="76155">MALANLQHWLKRGARNPLAHRQLLIINGDPCWVEEHTSAALSTLDDHSNIGWLGTLYAPVAVATHRPQTLYKQVLGQEFDIAVYNAYDGLRPNALLALAGTVKAGGTLVVLAPLVNEWPLHASVCQPHFLSYGWQLSQSEFTARLVSMWSSDERVAWYSPLVTTLPVTNAVASPPTTDSRFKTIEQQQVYQQVLAQLAAGQGLAVITAARGRGKSSLLALLAAHWQAQGKSVWLTSPVQQTQTVFFSVLTHQQGIIGTSRKALPEVVWKATDNPELVQQPPDILLIDEAAALPLPVLQKLVEHNPSCVLSTTIMGFEGSGLGFEQRFLKPRLAQGTAQHYSLPTPLRWFDNDPLETILNASLLNIRPGEARVKIANSLVFSQVKQLDENHRHALFTLLSQAHYQTTPDDYMRLLDAPDGVVAMLFQHSNLVAAAAINYEGGAQLTPLAEQVATGARRVSGHLSAQSIASFSASPRAATQQYWRISRIAVDTAYRRQGFASSLLLEIKQRATSADVDWLTTSFGYTDELMQFWHSNDFVQVKQGNRADKASGKVSAQAVFAVSGPAVTLLPTYQMLYAIDSSYPTAFPFPLSALDSAVKQSLWHRISAYLQGYRSRQLVGGAVAVALSAIPSDKLRHLPMTTALYAGQARQPRPNENILIRQFNLTGKQALETALLKELQSISSLLEAALVVEPCSS</sequence>
<dbReference type="Gene3D" id="3.40.50.11040">
    <property type="match status" value="1"/>
</dbReference>
<dbReference type="PANTHER" id="PTHR10925:SF5">
    <property type="entry name" value="RNA CYTIDINE ACETYLTRANSFERASE"/>
    <property type="match status" value="1"/>
</dbReference>
<dbReference type="GO" id="GO:1990883">
    <property type="term" value="F:18S rRNA cytidine N-acetyltransferase activity"/>
    <property type="evidence" value="ECO:0007669"/>
    <property type="project" value="TreeGrafter"/>
</dbReference>
<keyword evidence="2" id="KW-0819">tRNA processing</keyword>
<dbReference type="GO" id="GO:0051391">
    <property type="term" value="P:tRNA acetylation"/>
    <property type="evidence" value="ECO:0007669"/>
    <property type="project" value="TreeGrafter"/>
</dbReference>
<evidence type="ECO:0000256" key="1">
    <source>
        <dbReference type="ARBA" id="ARBA00022679"/>
    </source>
</evidence>
<dbReference type="Gene3D" id="3.40.630.30">
    <property type="match status" value="1"/>
</dbReference>
<dbReference type="EMBL" id="CP031769">
    <property type="protein sequence ID" value="AXR05824.1"/>
    <property type="molecule type" value="Genomic_DNA"/>
</dbReference>
<dbReference type="SUPFAM" id="SSF55729">
    <property type="entry name" value="Acyl-CoA N-acyltransferases (Nat)"/>
    <property type="match status" value="1"/>
</dbReference>
<dbReference type="GO" id="GO:0051392">
    <property type="term" value="F:tRNA cytidine N4-acetyltransferase activity"/>
    <property type="evidence" value="ECO:0007669"/>
    <property type="project" value="TreeGrafter"/>
</dbReference>
<dbReference type="Pfam" id="PF13718">
    <property type="entry name" value="GNAT_acetyltr_2"/>
    <property type="match status" value="1"/>
</dbReference>
<name>A0A346NJW7_9ALTE</name>
<proteinExistence type="predicted"/>